<dbReference type="Proteomes" id="UP000233469">
    <property type="component" value="Unassembled WGS sequence"/>
</dbReference>
<proteinExistence type="predicted"/>
<evidence type="ECO:0000313" key="2">
    <source>
        <dbReference type="EMBL" id="PKK56725.1"/>
    </source>
</evidence>
<feature type="region of interest" description="Disordered" evidence="1">
    <location>
        <begin position="10"/>
        <end position="31"/>
    </location>
</feature>
<evidence type="ECO:0000313" key="4">
    <source>
        <dbReference type="Proteomes" id="UP000233469"/>
    </source>
</evidence>
<comment type="caution">
    <text evidence="3">The sequence shown here is derived from an EMBL/GenBank/DDBJ whole genome shotgun (WGS) entry which is preliminary data.</text>
</comment>
<accession>A0A2N1M5G8</accession>
<reference evidence="3 4" key="1">
    <citation type="submission" date="2016-04" db="EMBL/GenBank/DDBJ databases">
        <title>Genome analyses suggest a sexual origin of heterokaryosis in a supposedly ancient asexual fungus.</title>
        <authorList>
            <person name="Ropars J."/>
            <person name="Sedzielewska K."/>
            <person name="Noel J."/>
            <person name="Charron P."/>
            <person name="Farinelli L."/>
            <person name="Marton T."/>
            <person name="Kruger M."/>
            <person name="Pelin A."/>
            <person name="Brachmann A."/>
            <person name="Corradi N."/>
        </authorList>
    </citation>
    <scope>NUCLEOTIDE SEQUENCE [LARGE SCALE GENOMIC DNA]</scope>
    <source>
        <strain evidence="3 4">C2</strain>
    </source>
</reference>
<dbReference type="VEuPathDB" id="FungiDB:RhiirFUN_015188"/>
<dbReference type="VEuPathDB" id="FungiDB:RhiirA1_470491"/>
<dbReference type="EMBL" id="LLXL01005200">
    <property type="protein sequence ID" value="PKK56725.1"/>
    <property type="molecule type" value="Genomic_DNA"/>
</dbReference>
<evidence type="ECO:0000256" key="1">
    <source>
        <dbReference type="SAM" id="MobiDB-lite"/>
    </source>
</evidence>
<dbReference type="EMBL" id="LLXL01004995">
    <property type="protein sequence ID" value="PKK56896.1"/>
    <property type="molecule type" value="Genomic_DNA"/>
</dbReference>
<name>A0A2N1M5G8_9GLOM</name>
<evidence type="ECO:0008006" key="5">
    <source>
        <dbReference type="Google" id="ProtNLM"/>
    </source>
</evidence>
<reference evidence="3 4" key="2">
    <citation type="submission" date="2017-10" db="EMBL/GenBank/DDBJ databases">
        <title>Extensive intraspecific genome diversity in a model arbuscular mycorrhizal fungus.</title>
        <authorList>
            <person name="Chen E.C.H."/>
            <person name="Morin E."/>
            <person name="Baudet D."/>
            <person name="Noel J."/>
            <person name="Ndikumana S."/>
            <person name="Charron P."/>
            <person name="St-Onge C."/>
            <person name="Giorgi J."/>
            <person name="Grigoriev I.V."/>
            <person name="Roux C."/>
            <person name="Martin F.M."/>
            <person name="Corradi N."/>
        </authorList>
    </citation>
    <scope>NUCLEOTIDE SEQUENCE [LARGE SCALE GENOMIC DNA]</scope>
    <source>
        <strain evidence="3 4">C2</strain>
    </source>
</reference>
<sequence length="249" mass="28797">MAIFITMKKKENEKPVKRKKKDSTLEDEENCDESLILKTGNSNKIPKVSDISILDQRIAKNVTELRKETWCSMHNRHCLKDREPHVEISNMMFSTWATEMLNGLATLKEPPTHPSFAYSSRNRSQPRHTLSQVSNDLQNPMGMANPFFSNFFQALFTPHLPQLQSSPLTSYNSMTPQLSSTQPSMIEFLQQIDEVEKTEDYYFKFLEGFEKQRIKVKHLHKLSDKQFEACGITTIGDIETIRDAAKKYT</sequence>
<evidence type="ECO:0000313" key="3">
    <source>
        <dbReference type="EMBL" id="PKK56896.1"/>
    </source>
</evidence>
<organism evidence="3 4">
    <name type="scientific">Rhizophagus irregularis</name>
    <dbReference type="NCBI Taxonomy" id="588596"/>
    <lineage>
        <taxon>Eukaryota</taxon>
        <taxon>Fungi</taxon>
        <taxon>Fungi incertae sedis</taxon>
        <taxon>Mucoromycota</taxon>
        <taxon>Glomeromycotina</taxon>
        <taxon>Glomeromycetes</taxon>
        <taxon>Glomerales</taxon>
        <taxon>Glomeraceae</taxon>
        <taxon>Rhizophagus</taxon>
    </lineage>
</organism>
<gene>
    <name evidence="3" type="ORF">RhiirC2_799088</name>
    <name evidence="2" type="ORF">RhiirC2_828170</name>
</gene>
<protein>
    <recommendedName>
        <fullName evidence="5">SAM domain-containing protein</fullName>
    </recommendedName>
</protein>
<feature type="compositionally biased region" description="Polar residues" evidence="1">
    <location>
        <begin position="117"/>
        <end position="134"/>
    </location>
</feature>
<dbReference type="VEuPathDB" id="FungiDB:FUN_015956"/>
<dbReference type="AlphaFoldDB" id="A0A2N1M5G8"/>
<feature type="region of interest" description="Disordered" evidence="1">
    <location>
        <begin position="112"/>
        <end position="134"/>
    </location>
</feature>